<keyword evidence="2 6" id="KW-0238">DNA-binding</keyword>
<dbReference type="InterPro" id="IPR037923">
    <property type="entry name" value="HTH-like"/>
</dbReference>
<dbReference type="GO" id="GO:0003700">
    <property type="term" value="F:DNA-binding transcription factor activity"/>
    <property type="evidence" value="ECO:0007669"/>
    <property type="project" value="InterPro"/>
</dbReference>
<organism evidence="6 7">
    <name type="scientific">Granulicella mallensis</name>
    <dbReference type="NCBI Taxonomy" id="940614"/>
    <lineage>
        <taxon>Bacteria</taxon>
        <taxon>Pseudomonadati</taxon>
        <taxon>Acidobacteriota</taxon>
        <taxon>Terriglobia</taxon>
        <taxon>Terriglobales</taxon>
        <taxon>Acidobacteriaceae</taxon>
        <taxon>Granulicella</taxon>
    </lineage>
</organism>
<dbReference type="Gene3D" id="1.10.10.60">
    <property type="entry name" value="Homeodomain-like"/>
    <property type="match status" value="2"/>
</dbReference>
<name>A0A7W7ZP56_9BACT</name>
<evidence type="ECO:0000313" key="6">
    <source>
        <dbReference type="EMBL" id="MBB5063502.1"/>
    </source>
</evidence>
<protein>
    <submittedName>
        <fullName evidence="6">AraC-like DNA-binding protein</fullName>
    </submittedName>
</protein>
<feature type="domain" description="HTH araC/xylS-type" evidence="5">
    <location>
        <begin position="207"/>
        <end position="304"/>
    </location>
</feature>
<dbReference type="InterPro" id="IPR018062">
    <property type="entry name" value="HTH_AraC-typ_CS"/>
</dbReference>
<accession>A0A7W7ZP56</accession>
<dbReference type="PROSITE" id="PS01124">
    <property type="entry name" value="HTH_ARAC_FAMILY_2"/>
    <property type="match status" value="1"/>
</dbReference>
<dbReference type="PANTHER" id="PTHR46796:SF2">
    <property type="entry name" value="TRANSCRIPTIONAL REGULATORY PROTEIN"/>
    <property type="match status" value="1"/>
</dbReference>
<dbReference type="GO" id="GO:0043565">
    <property type="term" value="F:sequence-specific DNA binding"/>
    <property type="evidence" value="ECO:0007669"/>
    <property type="project" value="InterPro"/>
</dbReference>
<evidence type="ECO:0000256" key="4">
    <source>
        <dbReference type="ARBA" id="ARBA00023163"/>
    </source>
</evidence>
<comment type="caution">
    <text evidence="6">The sequence shown here is derived from an EMBL/GenBank/DDBJ whole genome shotgun (WGS) entry which is preliminary data.</text>
</comment>
<dbReference type="EMBL" id="JACHIO010000006">
    <property type="protein sequence ID" value="MBB5063502.1"/>
    <property type="molecule type" value="Genomic_DNA"/>
</dbReference>
<evidence type="ECO:0000256" key="1">
    <source>
        <dbReference type="ARBA" id="ARBA00023015"/>
    </source>
</evidence>
<evidence type="ECO:0000256" key="2">
    <source>
        <dbReference type="ARBA" id="ARBA00023125"/>
    </source>
</evidence>
<reference evidence="6 7" key="1">
    <citation type="submission" date="2020-08" db="EMBL/GenBank/DDBJ databases">
        <title>Genomic Encyclopedia of Type Strains, Phase IV (KMG-V): Genome sequencing to study the core and pangenomes of soil and plant-associated prokaryotes.</title>
        <authorList>
            <person name="Whitman W."/>
        </authorList>
    </citation>
    <scope>NUCLEOTIDE SEQUENCE [LARGE SCALE GENOMIC DNA]</scope>
    <source>
        <strain evidence="6 7">X5P3</strain>
    </source>
</reference>
<dbReference type="InterPro" id="IPR003313">
    <property type="entry name" value="AraC-bd"/>
</dbReference>
<dbReference type="AlphaFoldDB" id="A0A7W7ZP56"/>
<dbReference type="InterPro" id="IPR050204">
    <property type="entry name" value="AraC_XylS_family_regulators"/>
</dbReference>
<evidence type="ECO:0000256" key="3">
    <source>
        <dbReference type="ARBA" id="ARBA00023159"/>
    </source>
</evidence>
<gene>
    <name evidence="6" type="ORF">HDF15_001844</name>
</gene>
<evidence type="ECO:0000259" key="5">
    <source>
        <dbReference type="PROSITE" id="PS01124"/>
    </source>
</evidence>
<sequence length="317" mass="35967">MSQIADVDTGGPEQVPVSTRLSTHEVLVRSQETTPLGPGDKARIWRHPGLEDVEVLQGSYQNYEFAQHFHTVPAIGVVDRGAMSTYCQNATHILPTGTVFLLNPGEVHAPKSATENGWGLRVIYLEKEFFQSRAEDLGFEVPQFVKPFVQDAALAASLLRLHRKLERDADTLNIENDLADVFTHLSERHIREPRHDSAIRDERNKILRVKDYLHSYYWKNISVEDLAEIAQLSRFHLMRTFRRDVGLSPHAYLTQIRVEAAKKLLSEGASIVDVASDIGFTDQSHFTRHFKRMTGVTPGQYLPQWRPNQGLAHKLAE</sequence>
<dbReference type="PROSITE" id="PS00041">
    <property type="entry name" value="HTH_ARAC_FAMILY_1"/>
    <property type="match status" value="1"/>
</dbReference>
<dbReference type="RefSeq" id="WP_184254708.1">
    <property type="nucleotide sequence ID" value="NZ_JACHIO010000006.1"/>
</dbReference>
<keyword evidence="4" id="KW-0804">Transcription</keyword>
<dbReference type="Proteomes" id="UP000584867">
    <property type="component" value="Unassembled WGS sequence"/>
</dbReference>
<dbReference type="PANTHER" id="PTHR46796">
    <property type="entry name" value="HTH-TYPE TRANSCRIPTIONAL ACTIVATOR RHAS-RELATED"/>
    <property type="match status" value="1"/>
</dbReference>
<dbReference type="SUPFAM" id="SSF46689">
    <property type="entry name" value="Homeodomain-like"/>
    <property type="match status" value="2"/>
</dbReference>
<keyword evidence="1" id="KW-0805">Transcription regulation</keyword>
<keyword evidence="3" id="KW-0010">Activator</keyword>
<dbReference type="InterPro" id="IPR018060">
    <property type="entry name" value="HTH_AraC"/>
</dbReference>
<dbReference type="InterPro" id="IPR009057">
    <property type="entry name" value="Homeodomain-like_sf"/>
</dbReference>
<dbReference type="Pfam" id="PF12833">
    <property type="entry name" value="HTH_18"/>
    <property type="match status" value="1"/>
</dbReference>
<dbReference type="Pfam" id="PF02311">
    <property type="entry name" value="AraC_binding"/>
    <property type="match status" value="1"/>
</dbReference>
<proteinExistence type="predicted"/>
<dbReference type="SMART" id="SM00342">
    <property type="entry name" value="HTH_ARAC"/>
    <property type="match status" value="1"/>
</dbReference>
<evidence type="ECO:0000313" key="7">
    <source>
        <dbReference type="Proteomes" id="UP000584867"/>
    </source>
</evidence>
<dbReference type="PRINTS" id="PR00032">
    <property type="entry name" value="HTHARAC"/>
</dbReference>
<dbReference type="SUPFAM" id="SSF51215">
    <property type="entry name" value="Regulatory protein AraC"/>
    <property type="match status" value="1"/>
</dbReference>
<dbReference type="InterPro" id="IPR020449">
    <property type="entry name" value="Tscrpt_reg_AraC-type_HTH"/>
</dbReference>